<feature type="transmembrane region" description="Helical" evidence="8">
    <location>
        <begin position="98"/>
        <end position="119"/>
    </location>
</feature>
<sequence length="419" mass="46625">MRRISVWALLFWAAFGIHALTFALRLNVFWPTPALFDFTSFYMGGWAIRLGLSPYRWPEETLLTLADVTQTPIPIPLLNSFPLWAWLMQPFSWLNFPAAAWLWLVLQISMLVWCALTLARLAGVETRKGKMIVFVLLATFGPTALTLALGQSALFALVAALLLAEPLHTVRPLRLGAALATWLAALATKLFPLLWPVAFLLQRRLPLLLATLVALLLFTLAHVLLTPTLTIDYFFAFLPGRAGEFAALAGRDDQSLIATLQRLLSGEASLLTLVLAVATLAGIGLFVVRLILRSARTQDDTASFWAWVLFCLLPFPHTERYNHVLLTPAMAWLWGRSERSRRFVITGYTLAAVARLTRLWELLPPPWLAIMSMAGVAAVIVLIAGLADAMSLAEKFGEKQGGIREWESRRAGEKKAEER</sequence>
<dbReference type="InterPro" id="IPR018584">
    <property type="entry name" value="GT87"/>
</dbReference>
<dbReference type="GO" id="GO:0005886">
    <property type="term" value="C:plasma membrane"/>
    <property type="evidence" value="ECO:0007669"/>
    <property type="project" value="UniProtKB-SubCell"/>
</dbReference>
<keyword evidence="6 8" id="KW-0472">Membrane</keyword>
<keyword evidence="4 8" id="KW-0812">Transmembrane</keyword>
<evidence type="ECO:0000256" key="4">
    <source>
        <dbReference type="ARBA" id="ARBA00022692"/>
    </source>
</evidence>
<feature type="transmembrane region" description="Helical" evidence="8">
    <location>
        <begin position="175"/>
        <end position="195"/>
    </location>
</feature>
<gene>
    <name evidence="9" type="ORF">ENQ20_08005</name>
</gene>
<evidence type="ECO:0000256" key="8">
    <source>
        <dbReference type="SAM" id="Phobius"/>
    </source>
</evidence>
<keyword evidence="2" id="KW-1003">Cell membrane</keyword>
<dbReference type="AlphaFoldDB" id="A0A7C1JCM5"/>
<name>A0A7C1JCM5_9CHLR</name>
<evidence type="ECO:0000256" key="7">
    <source>
        <dbReference type="ARBA" id="ARBA00024033"/>
    </source>
</evidence>
<keyword evidence="3" id="KW-0808">Transferase</keyword>
<keyword evidence="5 8" id="KW-1133">Transmembrane helix</keyword>
<feature type="transmembrane region" description="Helical" evidence="8">
    <location>
        <begin position="270"/>
        <end position="292"/>
    </location>
</feature>
<feature type="transmembrane region" description="Helical" evidence="8">
    <location>
        <begin position="207"/>
        <end position="225"/>
    </location>
</feature>
<dbReference type="Pfam" id="PF09594">
    <property type="entry name" value="GT87"/>
    <property type="match status" value="1"/>
</dbReference>
<protein>
    <submittedName>
        <fullName evidence="9">DUF2029 domain-containing protein</fullName>
    </submittedName>
</protein>
<organism evidence="9">
    <name type="scientific">Caldilinea aerophila</name>
    <dbReference type="NCBI Taxonomy" id="133453"/>
    <lineage>
        <taxon>Bacteria</taxon>
        <taxon>Bacillati</taxon>
        <taxon>Chloroflexota</taxon>
        <taxon>Caldilineae</taxon>
        <taxon>Caldilineales</taxon>
        <taxon>Caldilineaceae</taxon>
        <taxon>Caldilinea</taxon>
    </lineage>
</organism>
<feature type="transmembrane region" description="Helical" evidence="8">
    <location>
        <begin position="366"/>
        <end position="387"/>
    </location>
</feature>
<evidence type="ECO:0000256" key="6">
    <source>
        <dbReference type="ARBA" id="ARBA00023136"/>
    </source>
</evidence>
<comment type="similarity">
    <text evidence="7">Belongs to the glycosyltransferase 87 family.</text>
</comment>
<evidence type="ECO:0000256" key="2">
    <source>
        <dbReference type="ARBA" id="ARBA00022475"/>
    </source>
</evidence>
<reference evidence="9" key="1">
    <citation type="journal article" date="2020" name="mSystems">
        <title>Genome- and Community-Level Interaction Insights into Carbon Utilization and Element Cycling Functions of Hydrothermarchaeota in Hydrothermal Sediment.</title>
        <authorList>
            <person name="Zhou Z."/>
            <person name="Liu Y."/>
            <person name="Xu W."/>
            <person name="Pan J."/>
            <person name="Luo Z.H."/>
            <person name="Li M."/>
        </authorList>
    </citation>
    <scope>NUCLEOTIDE SEQUENCE [LARGE SCALE GENOMIC DNA]</scope>
    <source>
        <strain evidence="9">SpSt-289</strain>
    </source>
</reference>
<comment type="subcellular location">
    <subcellularLocation>
        <location evidence="1">Cell membrane</location>
        <topology evidence="1">Multi-pass membrane protein</topology>
    </subcellularLocation>
</comment>
<dbReference type="EMBL" id="DSMG01000084">
    <property type="protein sequence ID" value="HDX31424.1"/>
    <property type="molecule type" value="Genomic_DNA"/>
</dbReference>
<comment type="caution">
    <text evidence="9">The sequence shown here is derived from an EMBL/GenBank/DDBJ whole genome shotgun (WGS) entry which is preliminary data.</text>
</comment>
<accession>A0A7C1JCM5</accession>
<evidence type="ECO:0000256" key="3">
    <source>
        <dbReference type="ARBA" id="ARBA00022679"/>
    </source>
</evidence>
<dbReference type="GO" id="GO:0016758">
    <property type="term" value="F:hexosyltransferase activity"/>
    <property type="evidence" value="ECO:0007669"/>
    <property type="project" value="InterPro"/>
</dbReference>
<evidence type="ECO:0000256" key="1">
    <source>
        <dbReference type="ARBA" id="ARBA00004651"/>
    </source>
</evidence>
<proteinExistence type="inferred from homology"/>
<evidence type="ECO:0000313" key="9">
    <source>
        <dbReference type="EMBL" id="HDX31424.1"/>
    </source>
</evidence>
<evidence type="ECO:0000256" key="5">
    <source>
        <dbReference type="ARBA" id="ARBA00022989"/>
    </source>
</evidence>
<feature type="transmembrane region" description="Helical" evidence="8">
    <location>
        <begin position="131"/>
        <end position="163"/>
    </location>
</feature>